<dbReference type="PANTHER" id="PTHR15139">
    <property type="entry name" value="TUBULIN FOLDING COFACTOR C"/>
    <property type="match status" value="1"/>
</dbReference>
<dbReference type="InterPro" id="IPR031925">
    <property type="entry name" value="TBCC_N"/>
</dbReference>
<gene>
    <name evidence="9" type="ORF">Cfor_07180</name>
</gene>
<evidence type="ECO:0000256" key="7">
    <source>
        <dbReference type="SAM" id="MobiDB-lite"/>
    </source>
</evidence>
<accession>A0A6L2Q6I9</accession>
<dbReference type="Gene3D" id="2.160.20.70">
    <property type="match status" value="1"/>
</dbReference>
<feature type="region of interest" description="Disordered" evidence="7">
    <location>
        <begin position="16"/>
        <end position="45"/>
    </location>
</feature>
<dbReference type="InterPro" id="IPR038397">
    <property type="entry name" value="TBCC_N_sf"/>
</dbReference>
<dbReference type="GO" id="GO:0005737">
    <property type="term" value="C:cytoplasm"/>
    <property type="evidence" value="ECO:0007669"/>
    <property type="project" value="UniProtKB-SubCell"/>
</dbReference>
<sequence length="339" mass="38893">MDELIVEENRETVTGKLLRRETERQQELERKREKKEQSSSSTEQISYFADTFAQKRREIEGALNAADLGEIDKNQLPSYFDKISKDIQSLQQFISASTRYLRVYDVRKAQEAIQSLQQKCQEIEERLVPKKKFGFKGRKGSSNTRKQSFLEKIEDTVDSASLSKLPFSKLSSRYTENNCGFSGRMGETLSLAHEVICRKDVVLTNLIGCTIKLTGSPSTLHMTSLQNCRVMCGPVATSVFVDDCVDCISYLACQQLRIHNTKHCNFYLHVTSRAIIEDSTQVGFAPYSWKYDNIELHFKTAGLDVSRNNWDLVDDFNWLASDKPSPNWHILKDNEKKED</sequence>
<name>A0A6L2Q6I9_COPFO</name>
<dbReference type="OrthoDB" id="194775at2759"/>
<evidence type="ECO:0000256" key="1">
    <source>
        <dbReference type="ARBA" id="ARBA00004496"/>
    </source>
</evidence>
<dbReference type="InterPro" id="IPR006599">
    <property type="entry name" value="CARP_motif"/>
</dbReference>
<organism evidence="9 10">
    <name type="scientific">Coptotermes formosanus</name>
    <name type="common">Formosan subterranean termite</name>
    <dbReference type="NCBI Taxonomy" id="36987"/>
    <lineage>
        <taxon>Eukaryota</taxon>
        <taxon>Metazoa</taxon>
        <taxon>Ecdysozoa</taxon>
        <taxon>Arthropoda</taxon>
        <taxon>Hexapoda</taxon>
        <taxon>Insecta</taxon>
        <taxon>Pterygota</taxon>
        <taxon>Neoptera</taxon>
        <taxon>Polyneoptera</taxon>
        <taxon>Dictyoptera</taxon>
        <taxon>Blattodea</taxon>
        <taxon>Blattoidea</taxon>
        <taxon>Termitoidae</taxon>
        <taxon>Rhinotermitidae</taxon>
        <taxon>Coptotermes</taxon>
    </lineage>
</organism>
<dbReference type="Pfam" id="PF07986">
    <property type="entry name" value="TBCC"/>
    <property type="match status" value="1"/>
</dbReference>
<keyword evidence="5" id="KW-0143">Chaperone</keyword>
<dbReference type="PROSITE" id="PS51329">
    <property type="entry name" value="C_CAP_COFACTOR_C"/>
    <property type="match status" value="1"/>
</dbReference>
<evidence type="ECO:0000256" key="2">
    <source>
        <dbReference type="ARBA" id="ARBA00008848"/>
    </source>
</evidence>
<evidence type="ECO:0000256" key="5">
    <source>
        <dbReference type="ARBA" id="ARBA00023186"/>
    </source>
</evidence>
<dbReference type="InterPro" id="IPR017901">
    <property type="entry name" value="C-CAP_CF_C-like"/>
</dbReference>
<dbReference type="GO" id="GO:0007021">
    <property type="term" value="P:tubulin complex assembly"/>
    <property type="evidence" value="ECO:0007669"/>
    <property type="project" value="TreeGrafter"/>
</dbReference>
<dbReference type="InParanoid" id="A0A6L2Q6I9"/>
<dbReference type="GO" id="GO:0015631">
    <property type="term" value="F:tubulin binding"/>
    <property type="evidence" value="ECO:0007669"/>
    <property type="project" value="InterPro"/>
</dbReference>
<dbReference type="Proteomes" id="UP000502823">
    <property type="component" value="Unassembled WGS sequence"/>
</dbReference>
<keyword evidence="10" id="KW-1185">Reference proteome</keyword>
<dbReference type="PANTHER" id="PTHR15139:SF0">
    <property type="entry name" value="TUBULIN-SPECIFIC CHAPERONE C"/>
    <property type="match status" value="1"/>
</dbReference>
<evidence type="ECO:0000256" key="4">
    <source>
        <dbReference type="ARBA" id="ARBA00022990"/>
    </source>
</evidence>
<dbReference type="AlphaFoldDB" id="A0A6L2Q6I9"/>
<keyword evidence="4" id="KW-0007">Acetylation</keyword>
<evidence type="ECO:0000313" key="10">
    <source>
        <dbReference type="Proteomes" id="UP000502823"/>
    </source>
</evidence>
<dbReference type="InterPro" id="IPR027684">
    <property type="entry name" value="TBCC"/>
</dbReference>
<comment type="similarity">
    <text evidence="2">Belongs to the TBCC family.</text>
</comment>
<dbReference type="EMBL" id="BLKM01000700">
    <property type="protein sequence ID" value="GFG37457.1"/>
    <property type="molecule type" value="Genomic_DNA"/>
</dbReference>
<dbReference type="InterPro" id="IPR012945">
    <property type="entry name" value="Tubulin-bd_cofactor_C_dom"/>
</dbReference>
<feature type="compositionally biased region" description="Basic and acidic residues" evidence="7">
    <location>
        <begin position="16"/>
        <end position="37"/>
    </location>
</feature>
<dbReference type="FunCoup" id="A0A6L2Q6I9">
    <property type="interactions" value="1062"/>
</dbReference>
<keyword evidence="3" id="KW-0963">Cytoplasm</keyword>
<proteinExistence type="inferred from homology"/>
<comment type="subcellular location">
    <subcellularLocation>
        <location evidence="1">Cytoplasm</location>
    </subcellularLocation>
</comment>
<feature type="domain" description="C-CAP/cofactor C-like" evidence="8">
    <location>
        <begin position="166"/>
        <end position="318"/>
    </location>
</feature>
<protein>
    <recommendedName>
        <fullName evidence="8">C-CAP/cofactor C-like domain-containing protein</fullName>
    </recommendedName>
</protein>
<evidence type="ECO:0000256" key="6">
    <source>
        <dbReference type="ARBA" id="ARBA00026055"/>
    </source>
</evidence>
<reference evidence="10" key="1">
    <citation type="submission" date="2020-01" db="EMBL/GenBank/DDBJ databases">
        <title>Draft genome sequence of the Termite Coptotermes fromosanus.</title>
        <authorList>
            <person name="Itakura S."/>
            <person name="Yosikawa Y."/>
            <person name="Umezawa K."/>
        </authorList>
    </citation>
    <scope>NUCLEOTIDE SEQUENCE [LARGE SCALE GENOMIC DNA]</scope>
</reference>
<comment type="caution">
    <text evidence="9">The sequence shown here is derived from an EMBL/GenBank/DDBJ whole genome shotgun (WGS) entry which is preliminary data.</text>
</comment>
<dbReference type="InterPro" id="IPR016098">
    <property type="entry name" value="CAP/MinC_C"/>
</dbReference>
<dbReference type="SMART" id="SM00673">
    <property type="entry name" value="CARP"/>
    <property type="match status" value="2"/>
</dbReference>
<dbReference type="GO" id="GO:0007023">
    <property type="term" value="P:post-chaperonin tubulin folding pathway"/>
    <property type="evidence" value="ECO:0007669"/>
    <property type="project" value="InterPro"/>
</dbReference>
<evidence type="ECO:0000256" key="3">
    <source>
        <dbReference type="ARBA" id="ARBA00022490"/>
    </source>
</evidence>
<dbReference type="Gene3D" id="1.20.58.1250">
    <property type="entry name" value="Tubulin Binding Cofactor C, N-terminal domain"/>
    <property type="match status" value="1"/>
</dbReference>
<dbReference type="FunFam" id="2.160.20.70:FF:000007">
    <property type="entry name" value="tubulin-specific chaperone C"/>
    <property type="match status" value="1"/>
</dbReference>
<evidence type="ECO:0000313" key="9">
    <source>
        <dbReference type="EMBL" id="GFG37457.1"/>
    </source>
</evidence>
<comment type="subunit">
    <text evidence="6">Supercomplex made of cofactors A to E. Cofactors A and D function by capturing and stabilizing tubulin in a quasi-native conformation. Cofactor E binds to the cofactor D-tubulin complex; interaction with cofactor C then causes the release of tubulin polypeptides that are committed to the native state.</text>
</comment>
<evidence type="ECO:0000259" key="8">
    <source>
        <dbReference type="PROSITE" id="PS51329"/>
    </source>
</evidence>
<dbReference type="Pfam" id="PF16752">
    <property type="entry name" value="TBCC_N"/>
    <property type="match status" value="1"/>
</dbReference>